<comment type="caution">
    <text evidence="2">The sequence shown here is derived from an EMBL/GenBank/DDBJ whole genome shotgun (WGS) entry which is preliminary data.</text>
</comment>
<gene>
    <name evidence="2" type="ORF">J2S41_007835</name>
</gene>
<dbReference type="InterPro" id="IPR009339">
    <property type="entry name" value="DUF998"/>
</dbReference>
<feature type="transmembrane region" description="Helical" evidence="1">
    <location>
        <begin position="46"/>
        <end position="65"/>
    </location>
</feature>
<evidence type="ECO:0000313" key="3">
    <source>
        <dbReference type="Proteomes" id="UP001183643"/>
    </source>
</evidence>
<protein>
    <recommendedName>
        <fullName evidence="4">DUF998 domain-containing protein</fullName>
    </recommendedName>
</protein>
<feature type="transmembrane region" description="Helical" evidence="1">
    <location>
        <begin position="108"/>
        <end position="129"/>
    </location>
</feature>
<feature type="transmembrane region" description="Helical" evidence="1">
    <location>
        <begin position="176"/>
        <end position="193"/>
    </location>
</feature>
<feature type="transmembrane region" description="Helical" evidence="1">
    <location>
        <begin position="77"/>
        <end position="96"/>
    </location>
</feature>
<evidence type="ECO:0008006" key="4">
    <source>
        <dbReference type="Google" id="ProtNLM"/>
    </source>
</evidence>
<dbReference type="Pfam" id="PF06197">
    <property type="entry name" value="DUF998"/>
    <property type="match status" value="1"/>
</dbReference>
<evidence type="ECO:0000256" key="1">
    <source>
        <dbReference type="SAM" id="Phobius"/>
    </source>
</evidence>
<keyword evidence="3" id="KW-1185">Reference proteome</keyword>
<dbReference type="Proteomes" id="UP001183643">
    <property type="component" value="Unassembled WGS sequence"/>
</dbReference>
<feature type="transmembrane region" description="Helical" evidence="1">
    <location>
        <begin position="138"/>
        <end position="156"/>
    </location>
</feature>
<sequence>MTGDWFRYALLCLALSTTAGSGLLLHGGVDQVNELVSDAVRSRSGAVLLALAACGLAGAGVWLCAGARRGLPRTRRLVALLAVWVVSLIAVAFFPTNLPGTPLTAAGVVHRYAAAAAVGLPPLVALLVAEKSGQRARLLRTVGFATLAACAAFAAVHGPEVLLGSSRPPYAGLAERLLLALVLLATGLSAWVIKRAEQTR</sequence>
<evidence type="ECO:0000313" key="2">
    <source>
        <dbReference type="EMBL" id="MDR7281057.1"/>
    </source>
</evidence>
<organism evidence="2 3">
    <name type="scientific">Catenuloplanes atrovinosus</name>
    <dbReference type="NCBI Taxonomy" id="137266"/>
    <lineage>
        <taxon>Bacteria</taxon>
        <taxon>Bacillati</taxon>
        <taxon>Actinomycetota</taxon>
        <taxon>Actinomycetes</taxon>
        <taxon>Micromonosporales</taxon>
        <taxon>Micromonosporaceae</taxon>
        <taxon>Catenuloplanes</taxon>
    </lineage>
</organism>
<keyword evidence="1" id="KW-0812">Transmembrane</keyword>
<name>A0AAE3YYI3_9ACTN</name>
<keyword evidence="1" id="KW-0472">Membrane</keyword>
<proteinExistence type="predicted"/>
<keyword evidence="1" id="KW-1133">Transmembrane helix</keyword>
<dbReference type="AlphaFoldDB" id="A0AAE3YYI3"/>
<reference evidence="2" key="1">
    <citation type="submission" date="2023-07" db="EMBL/GenBank/DDBJ databases">
        <title>Sequencing the genomes of 1000 actinobacteria strains.</title>
        <authorList>
            <person name="Klenk H.-P."/>
        </authorList>
    </citation>
    <scope>NUCLEOTIDE SEQUENCE</scope>
    <source>
        <strain evidence="2">DSM 44707</strain>
    </source>
</reference>
<dbReference type="EMBL" id="JAVDYB010000001">
    <property type="protein sequence ID" value="MDR7281057.1"/>
    <property type="molecule type" value="Genomic_DNA"/>
</dbReference>
<accession>A0AAE3YYI3</accession>
<dbReference type="RefSeq" id="WP_310375980.1">
    <property type="nucleotide sequence ID" value="NZ_JAVDYB010000001.1"/>
</dbReference>